<evidence type="ECO:0000313" key="6">
    <source>
        <dbReference type="EMBL" id="AZI57759.1"/>
    </source>
</evidence>
<dbReference type="PANTHER" id="PTHR42847:SF4">
    <property type="entry name" value="ALKANESULFONATE MONOOXYGENASE-RELATED"/>
    <property type="match status" value="1"/>
</dbReference>
<dbReference type="AlphaFoldDB" id="A0A3G8ZKB1"/>
<dbReference type="KEGG" id="nak:EH165_05950"/>
<dbReference type="EMBL" id="CP034170">
    <property type="protein sequence ID" value="AZI57759.1"/>
    <property type="molecule type" value="Genomic_DNA"/>
</dbReference>
<keyword evidence="4" id="KW-0503">Monooxygenase</keyword>
<keyword evidence="7" id="KW-1185">Reference proteome</keyword>
<dbReference type="PANTHER" id="PTHR42847">
    <property type="entry name" value="ALKANESULFONATE MONOOXYGENASE"/>
    <property type="match status" value="1"/>
</dbReference>
<dbReference type="Proteomes" id="UP000268084">
    <property type="component" value="Chromosome"/>
</dbReference>
<dbReference type="InterPro" id="IPR011251">
    <property type="entry name" value="Luciferase-like_dom"/>
</dbReference>
<sequence>MTTSEAGIRAGVVILPQFGHRETATRWKAVQEMGFAHGWTYDHLAWRSLADEPWHATIPTLAVAALATTTMKIGTWVTSPNYRHPVTLAKDLMTLDDISDGRMIAGIGAGGEGWDSAVLGQDDITPRERADRLVEFVTLLDLLLRQSETSFSGNYFDAVRARMIPGCIQQPRLPLVIAANGKRTMRLAASFGAWATTGAPLQKWEDRETLTMDQWWAGVARLVDGYNAAEPPEASLRYLSLDGAPVFSLASIDAFTDACGRAAALGFTDVVTHWPRPEGEYAGDPAVLEHAASLLGDGGIVGF</sequence>
<evidence type="ECO:0000259" key="5">
    <source>
        <dbReference type="Pfam" id="PF00296"/>
    </source>
</evidence>
<dbReference type="GO" id="GO:0008726">
    <property type="term" value="F:alkanesulfonate monooxygenase activity"/>
    <property type="evidence" value="ECO:0007669"/>
    <property type="project" value="TreeGrafter"/>
</dbReference>
<evidence type="ECO:0000256" key="1">
    <source>
        <dbReference type="ARBA" id="ARBA00022630"/>
    </source>
</evidence>
<gene>
    <name evidence="6" type="ORF">EH165_05950</name>
</gene>
<reference evidence="6 7" key="2">
    <citation type="submission" date="2018-12" db="EMBL/GenBank/DDBJ databases">
        <title>Nakamurella antarcticus sp. nov., isolated from Antarctica South Shetland Islands soil.</title>
        <authorList>
            <person name="Peng F."/>
        </authorList>
    </citation>
    <scope>NUCLEOTIDE SEQUENCE [LARGE SCALE GENOMIC DNA]</scope>
    <source>
        <strain evidence="6 7">S14-144</strain>
    </source>
</reference>
<dbReference type="InterPro" id="IPR036661">
    <property type="entry name" value="Luciferase-like_sf"/>
</dbReference>
<feature type="domain" description="Luciferase-like" evidence="5">
    <location>
        <begin position="20"/>
        <end position="200"/>
    </location>
</feature>
<dbReference type="Gene3D" id="3.20.20.30">
    <property type="entry name" value="Luciferase-like domain"/>
    <property type="match status" value="1"/>
</dbReference>
<dbReference type="Pfam" id="PF00296">
    <property type="entry name" value="Bac_luciferase"/>
    <property type="match status" value="1"/>
</dbReference>
<dbReference type="GO" id="GO:0046306">
    <property type="term" value="P:alkanesulfonate catabolic process"/>
    <property type="evidence" value="ECO:0007669"/>
    <property type="project" value="TreeGrafter"/>
</dbReference>
<keyword evidence="2" id="KW-0288">FMN</keyword>
<protein>
    <submittedName>
        <fullName evidence="6">LLM class flavin-dependent oxidoreductase</fullName>
    </submittedName>
</protein>
<dbReference type="OrthoDB" id="7374740at2"/>
<dbReference type="RefSeq" id="WP_124798474.1">
    <property type="nucleotide sequence ID" value="NZ_CP034170.1"/>
</dbReference>
<proteinExistence type="predicted"/>
<keyword evidence="3" id="KW-0560">Oxidoreductase</keyword>
<reference evidence="6 7" key="1">
    <citation type="submission" date="2018-11" db="EMBL/GenBank/DDBJ databases">
        <authorList>
            <person name="Da X."/>
        </authorList>
    </citation>
    <scope>NUCLEOTIDE SEQUENCE [LARGE SCALE GENOMIC DNA]</scope>
    <source>
        <strain evidence="6 7">S14-144</strain>
    </source>
</reference>
<evidence type="ECO:0000313" key="7">
    <source>
        <dbReference type="Proteomes" id="UP000268084"/>
    </source>
</evidence>
<dbReference type="InterPro" id="IPR050172">
    <property type="entry name" value="SsuD_RutA_monooxygenase"/>
</dbReference>
<keyword evidence="1" id="KW-0285">Flavoprotein</keyword>
<evidence type="ECO:0000256" key="4">
    <source>
        <dbReference type="ARBA" id="ARBA00023033"/>
    </source>
</evidence>
<evidence type="ECO:0000256" key="3">
    <source>
        <dbReference type="ARBA" id="ARBA00023002"/>
    </source>
</evidence>
<dbReference type="SUPFAM" id="SSF51679">
    <property type="entry name" value="Bacterial luciferase-like"/>
    <property type="match status" value="1"/>
</dbReference>
<name>A0A3G8ZKB1_9ACTN</name>
<accession>A0A3G8ZKB1</accession>
<organism evidence="6 7">
    <name type="scientific">Nakamurella antarctica</name>
    <dbReference type="NCBI Taxonomy" id="1902245"/>
    <lineage>
        <taxon>Bacteria</taxon>
        <taxon>Bacillati</taxon>
        <taxon>Actinomycetota</taxon>
        <taxon>Actinomycetes</taxon>
        <taxon>Nakamurellales</taxon>
        <taxon>Nakamurellaceae</taxon>
        <taxon>Nakamurella</taxon>
    </lineage>
</organism>
<evidence type="ECO:0000256" key="2">
    <source>
        <dbReference type="ARBA" id="ARBA00022643"/>
    </source>
</evidence>